<dbReference type="Proteomes" id="UP001374535">
    <property type="component" value="Chromosome 8"/>
</dbReference>
<sequence length="128" mass="14396">MFTKLMQEINYRETGLGLREIVGQEERDMSTSDHHKTNYHLNRLNSVMPGSSLDNSNLVGHIQSIIVRCQSDISLLSPIRPNQGVNFLGLNIVHLLHCVLDLLLVSPQVNNEYQSVVVFNLLHCGLSC</sequence>
<dbReference type="AlphaFoldDB" id="A0AAQ3N169"/>
<gene>
    <name evidence="1" type="ORF">V8G54_027322</name>
</gene>
<dbReference type="EMBL" id="CP144693">
    <property type="protein sequence ID" value="WVZ01253.1"/>
    <property type="molecule type" value="Genomic_DNA"/>
</dbReference>
<protein>
    <submittedName>
        <fullName evidence="1">Uncharacterized protein</fullName>
    </submittedName>
</protein>
<evidence type="ECO:0000313" key="1">
    <source>
        <dbReference type="EMBL" id="WVZ01253.1"/>
    </source>
</evidence>
<keyword evidence="2" id="KW-1185">Reference proteome</keyword>
<reference evidence="1 2" key="1">
    <citation type="journal article" date="2023" name="Life. Sci Alliance">
        <title>Evolutionary insights into 3D genome organization and epigenetic landscape of Vigna mungo.</title>
        <authorList>
            <person name="Junaid A."/>
            <person name="Singh B."/>
            <person name="Bhatia S."/>
        </authorList>
    </citation>
    <scope>NUCLEOTIDE SEQUENCE [LARGE SCALE GENOMIC DNA]</scope>
    <source>
        <strain evidence="1">Urdbean</strain>
    </source>
</reference>
<name>A0AAQ3N169_VIGMU</name>
<organism evidence="1 2">
    <name type="scientific">Vigna mungo</name>
    <name type="common">Black gram</name>
    <name type="synonym">Phaseolus mungo</name>
    <dbReference type="NCBI Taxonomy" id="3915"/>
    <lineage>
        <taxon>Eukaryota</taxon>
        <taxon>Viridiplantae</taxon>
        <taxon>Streptophyta</taxon>
        <taxon>Embryophyta</taxon>
        <taxon>Tracheophyta</taxon>
        <taxon>Spermatophyta</taxon>
        <taxon>Magnoliopsida</taxon>
        <taxon>eudicotyledons</taxon>
        <taxon>Gunneridae</taxon>
        <taxon>Pentapetalae</taxon>
        <taxon>rosids</taxon>
        <taxon>fabids</taxon>
        <taxon>Fabales</taxon>
        <taxon>Fabaceae</taxon>
        <taxon>Papilionoideae</taxon>
        <taxon>50 kb inversion clade</taxon>
        <taxon>NPAAA clade</taxon>
        <taxon>indigoferoid/millettioid clade</taxon>
        <taxon>Phaseoleae</taxon>
        <taxon>Vigna</taxon>
    </lineage>
</organism>
<evidence type="ECO:0000313" key="2">
    <source>
        <dbReference type="Proteomes" id="UP001374535"/>
    </source>
</evidence>
<accession>A0AAQ3N169</accession>
<proteinExistence type="predicted"/>